<evidence type="ECO:0000313" key="3">
    <source>
        <dbReference type="Proteomes" id="UP001302745"/>
    </source>
</evidence>
<reference evidence="2" key="1">
    <citation type="journal article" date="2023" name="Mol. Phylogenet. Evol.">
        <title>Genome-scale phylogeny and comparative genomics of the fungal order Sordariales.</title>
        <authorList>
            <person name="Hensen N."/>
            <person name="Bonometti L."/>
            <person name="Westerberg I."/>
            <person name="Brannstrom I.O."/>
            <person name="Guillou S."/>
            <person name="Cros-Aarteil S."/>
            <person name="Calhoun S."/>
            <person name="Haridas S."/>
            <person name="Kuo A."/>
            <person name="Mondo S."/>
            <person name="Pangilinan J."/>
            <person name="Riley R."/>
            <person name="LaButti K."/>
            <person name="Andreopoulos B."/>
            <person name="Lipzen A."/>
            <person name="Chen C."/>
            <person name="Yan M."/>
            <person name="Daum C."/>
            <person name="Ng V."/>
            <person name="Clum A."/>
            <person name="Steindorff A."/>
            <person name="Ohm R.A."/>
            <person name="Martin F."/>
            <person name="Silar P."/>
            <person name="Natvig D.O."/>
            <person name="Lalanne C."/>
            <person name="Gautier V."/>
            <person name="Ament-Velasquez S.L."/>
            <person name="Kruys A."/>
            <person name="Hutchinson M.I."/>
            <person name="Powell A.J."/>
            <person name="Barry K."/>
            <person name="Miller A.N."/>
            <person name="Grigoriev I.V."/>
            <person name="Debuchy R."/>
            <person name="Gladieux P."/>
            <person name="Hiltunen Thoren M."/>
            <person name="Johannesson H."/>
        </authorList>
    </citation>
    <scope>NUCLEOTIDE SEQUENCE</scope>
    <source>
        <strain evidence="2">CBS 538.74</strain>
    </source>
</reference>
<sequence length="367" mass="41667">MAAPATDPSDLPGSPGDDEHHFELVSLDVSTIEEIIDHIVSARQRDSSHSESMTVFHWQASQAYDLSNRLDARLVELDEPKIRRFQYNYESETVYLDIRGESEFQYRVQAGLRDYINNQLAELLATTDDPPIRQLIRSINESGTFLEKYDGKLCKQADVSFGLVGPLPSLVCEAHQYLDSSDGQIRAVLILHLQYPSMKKAWVSLLAADGSSRDQDLHFGLYHDDDLDQQPVGQVELYLSDFLGLAVLPAYLCRPSTDELAVGITRDPAITLTYKRLGAIFRRARSLHNPTEFTTEIGDEDENLSEEAKRRVAEVRLEADRRMAEVRLEADHRMAEVRLEADRRVAEAERRVTEMRQCLSSTLLVRC</sequence>
<gene>
    <name evidence="2" type="ORF">C8A00DRAFT_45679</name>
</gene>
<dbReference type="EMBL" id="MU857036">
    <property type="protein sequence ID" value="KAK4151054.1"/>
    <property type="molecule type" value="Genomic_DNA"/>
</dbReference>
<evidence type="ECO:0000256" key="1">
    <source>
        <dbReference type="SAM" id="MobiDB-lite"/>
    </source>
</evidence>
<evidence type="ECO:0000313" key="2">
    <source>
        <dbReference type="EMBL" id="KAK4151054.1"/>
    </source>
</evidence>
<comment type="caution">
    <text evidence="2">The sequence shown here is derived from an EMBL/GenBank/DDBJ whole genome shotgun (WGS) entry which is preliminary data.</text>
</comment>
<keyword evidence="3" id="KW-1185">Reference proteome</keyword>
<organism evidence="2 3">
    <name type="scientific">Chaetomidium leptoderma</name>
    <dbReference type="NCBI Taxonomy" id="669021"/>
    <lineage>
        <taxon>Eukaryota</taxon>
        <taxon>Fungi</taxon>
        <taxon>Dikarya</taxon>
        <taxon>Ascomycota</taxon>
        <taxon>Pezizomycotina</taxon>
        <taxon>Sordariomycetes</taxon>
        <taxon>Sordariomycetidae</taxon>
        <taxon>Sordariales</taxon>
        <taxon>Chaetomiaceae</taxon>
        <taxon>Chaetomidium</taxon>
    </lineage>
</organism>
<dbReference type="Proteomes" id="UP001302745">
    <property type="component" value="Unassembled WGS sequence"/>
</dbReference>
<protein>
    <submittedName>
        <fullName evidence="2">Uncharacterized protein</fullName>
    </submittedName>
</protein>
<name>A0AAN6VH79_9PEZI</name>
<dbReference type="AlphaFoldDB" id="A0AAN6VH79"/>
<reference evidence="2" key="2">
    <citation type="submission" date="2023-05" db="EMBL/GenBank/DDBJ databases">
        <authorList>
            <consortium name="Lawrence Berkeley National Laboratory"/>
            <person name="Steindorff A."/>
            <person name="Hensen N."/>
            <person name="Bonometti L."/>
            <person name="Westerberg I."/>
            <person name="Brannstrom I.O."/>
            <person name="Guillou S."/>
            <person name="Cros-Aarteil S."/>
            <person name="Calhoun S."/>
            <person name="Haridas S."/>
            <person name="Kuo A."/>
            <person name="Mondo S."/>
            <person name="Pangilinan J."/>
            <person name="Riley R."/>
            <person name="Labutti K."/>
            <person name="Andreopoulos B."/>
            <person name="Lipzen A."/>
            <person name="Chen C."/>
            <person name="Yanf M."/>
            <person name="Daum C."/>
            <person name="Ng V."/>
            <person name="Clum A."/>
            <person name="Ohm R."/>
            <person name="Martin F."/>
            <person name="Silar P."/>
            <person name="Natvig D."/>
            <person name="Lalanne C."/>
            <person name="Gautier V."/>
            <person name="Ament-Velasquez S.L."/>
            <person name="Kruys A."/>
            <person name="Hutchinson M.I."/>
            <person name="Powell A.J."/>
            <person name="Barry K."/>
            <person name="Miller A.N."/>
            <person name="Grigoriev I.V."/>
            <person name="Debuchy R."/>
            <person name="Gladieux P."/>
            <person name="Thoren M.H."/>
            <person name="Johannesson H."/>
        </authorList>
    </citation>
    <scope>NUCLEOTIDE SEQUENCE</scope>
    <source>
        <strain evidence="2">CBS 538.74</strain>
    </source>
</reference>
<feature type="region of interest" description="Disordered" evidence="1">
    <location>
        <begin position="1"/>
        <end position="20"/>
    </location>
</feature>
<proteinExistence type="predicted"/>
<accession>A0AAN6VH79</accession>